<dbReference type="KEGG" id="trc:DYE49_05865"/>
<proteinExistence type="predicted"/>
<dbReference type="GO" id="GO:0005840">
    <property type="term" value="C:ribosome"/>
    <property type="evidence" value="ECO:0007669"/>
    <property type="project" value="UniProtKB-KW"/>
</dbReference>
<evidence type="ECO:0000313" key="4">
    <source>
        <dbReference type="EMBL" id="QOS40001.1"/>
    </source>
</evidence>
<dbReference type="InterPro" id="IPR025874">
    <property type="entry name" value="DZR"/>
</dbReference>
<dbReference type="Proteomes" id="UP000593591">
    <property type="component" value="Chromosome"/>
</dbReference>
<keyword evidence="1" id="KW-0472">Membrane</keyword>
<name>A0A840S9D6_9SPIR</name>
<reference evidence="3 5" key="2">
    <citation type="submission" date="2020-08" db="EMBL/GenBank/DDBJ databases">
        <title>Genomic Encyclopedia of Type Strains, Phase IV (KMG-IV): sequencing the most valuable type-strain genomes for metagenomic binning, comparative biology and taxonomic classification.</title>
        <authorList>
            <person name="Goeker M."/>
        </authorList>
    </citation>
    <scope>NUCLEOTIDE SEQUENCE [LARGE SCALE GENOMIC DNA]</scope>
    <source>
        <strain evidence="3 5">DSM 103679</strain>
    </source>
</reference>
<evidence type="ECO:0000313" key="3">
    <source>
        <dbReference type="EMBL" id="MBB5218297.1"/>
    </source>
</evidence>
<keyword evidence="3" id="KW-0687">Ribonucleoprotein</keyword>
<dbReference type="Pfam" id="PF12773">
    <property type="entry name" value="DZR"/>
    <property type="match status" value="1"/>
</dbReference>
<dbReference type="RefSeq" id="WP_184651719.1">
    <property type="nucleotide sequence ID" value="NZ_JACHFR010000001.1"/>
</dbReference>
<keyword evidence="3" id="KW-0689">Ribosomal protein</keyword>
<dbReference type="Proteomes" id="UP000578697">
    <property type="component" value="Unassembled WGS sequence"/>
</dbReference>
<evidence type="ECO:0000259" key="2">
    <source>
        <dbReference type="Pfam" id="PF12773"/>
    </source>
</evidence>
<protein>
    <submittedName>
        <fullName evidence="3">Ribosomal protein S27AE</fullName>
    </submittedName>
</protein>
<feature type="domain" description="DZANK-type" evidence="2">
    <location>
        <begin position="11"/>
        <end position="56"/>
    </location>
</feature>
<evidence type="ECO:0000256" key="1">
    <source>
        <dbReference type="SAM" id="Phobius"/>
    </source>
</evidence>
<dbReference type="EMBL" id="JACHFR010000001">
    <property type="protein sequence ID" value="MBB5218297.1"/>
    <property type="molecule type" value="Genomic_DNA"/>
</dbReference>
<keyword evidence="1" id="KW-1133">Transmembrane helix</keyword>
<reference evidence="4 6" key="1">
    <citation type="submission" date="2018-08" db="EMBL/GenBank/DDBJ databases">
        <title>The first complete genome of Treponema rectale (CHPAT), a commensal spirochete of the bovine rectum.</title>
        <authorList>
            <person name="Staton G.J."/>
            <person name="Clegg S.R."/>
            <person name="Carter S.D."/>
            <person name="Radford A.D."/>
            <person name="Darby A."/>
            <person name="Hall N."/>
            <person name="Birtles R.J."/>
            <person name="Evans N.J."/>
        </authorList>
    </citation>
    <scope>NUCLEOTIDE SEQUENCE [LARGE SCALE GENOMIC DNA]</scope>
    <source>
        <strain evidence="4 6">CHPA</strain>
    </source>
</reference>
<dbReference type="AlphaFoldDB" id="A0A840S9D6"/>
<keyword evidence="1" id="KW-0812">Transmembrane</keyword>
<feature type="transmembrane region" description="Helical" evidence="1">
    <location>
        <begin position="108"/>
        <end position="127"/>
    </location>
</feature>
<evidence type="ECO:0000313" key="6">
    <source>
        <dbReference type="Proteomes" id="UP000593591"/>
    </source>
</evidence>
<organism evidence="3 5">
    <name type="scientific">Treponema rectale</name>
    <dbReference type="NCBI Taxonomy" id="744512"/>
    <lineage>
        <taxon>Bacteria</taxon>
        <taxon>Pseudomonadati</taxon>
        <taxon>Spirochaetota</taxon>
        <taxon>Spirochaetia</taxon>
        <taxon>Spirochaetales</taxon>
        <taxon>Treponemataceae</taxon>
        <taxon>Treponema</taxon>
    </lineage>
</organism>
<sequence length="130" mass="14964">MAEKKKAKYFCENCNSEVAWNARFCPKCGKFFAAVRCPECGHVGSHRDFKTGCPKCHYTFDGDTSVHHVNADGTKGRPRLSFKSRRRIKGAFDTYNSRRRHEEDSAPSWLFIPFLAVLLGIFVFIFFKCQ</sequence>
<evidence type="ECO:0000313" key="5">
    <source>
        <dbReference type="Proteomes" id="UP000578697"/>
    </source>
</evidence>
<gene>
    <name evidence="4" type="ORF">DYE49_05865</name>
    <name evidence="3" type="ORF">HNP77_000641</name>
</gene>
<dbReference type="EMBL" id="CP031517">
    <property type="protein sequence ID" value="QOS40001.1"/>
    <property type="molecule type" value="Genomic_DNA"/>
</dbReference>
<keyword evidence="5" id="KW-1185">Reference proteome</keyword>
<accession>A0A840S9D6</accession>